<dbReference type="Gene3D" id="3.40.190.150">
    <property type="entry name" value="Bordetella uptake gene, domain 1"/>
    <property type="match status" value="1"/>
</dbReference>
<dbReference type="Pfam" id="PF03401">
    <property type="entry name" value="TctC"/>
    <property type="match status" value="1"/>
</dbReference>
<proteinExistence type="inferred from homology"/>
<comment type="similarity">
    <text evidence="1">Belongs to the UPF0065 (bug) family.</text>
</comment>
<protein>
    <submittedName>
        <fullName evidence="2">Tripartite tricarboxylate transporter substrate-binding protein</fullName>
    </submittedName>
</protein>
<dbReference type="PANTHER" id="PTHR42928">
    <property type="entry name" value="TRICARBOXYLATE-BINDING PROTEIN"/>
    <property type="match status" value="1"/>
</dbReference>
<dbReference type="InterPro" id="IPR005064">
    <property type="entry name" value="BUG"/>
</dbReference>
<gene>
    <name evidence="2" type="ORF">WCV65_05480</name>
</gene>
<sequence length="190" mass="21999">MPKNSPYRHANEVIEDLKKNPGNMSIGLEQGFGNDDQIAFVQAILQAGINPAKIPFKLHDSLDDLIHYFDSGSIAVASLSFSEAAFLHQQGKLRILAVSSHRRLENFEGIPTWKEEGIRIVFPHWRGVMGPKGMTKEEMTWWNRELKAMTETKEWKAILRKNHMSEFYKDSQQTKEFLTNQQKFYETIMK</sequence>
<evidence type="ECO:0000256" key="1">
    <source>
        <dbReference type="ARBA" id="ARBA00006987"/>
    </source>
</evidence>
<evidence type="ECO:0000313" key="2">
    <source>
        <dbReference type="EMBL" id="WXB97928.1"/>
    </source>
</evidence>
<dbReference type="RefSeq" id="WP_338780676.1">
    <property type="nucleotide sequence ID" value="NZ_CP147407.1"/>
</dbReference>
<dbReference type="Proteomes" id="UP001377337">
    <property type="component" value="Chromosome"/>
</dbReference>
<dbReference type="EMBL" id="CP147407">
    <property type="protein sequence ID" value="WXB97928.1"/>
    <property type="molecule type" value="Genomic_DNA"/>
</dbReference>
<dbReference type="SUPFAM" id="SSF53850">
    <property type="entry name" value="Periplasmic binding protein-like II"/>
    <property type="match status" value="1"/>
</dbReference>
<reference evidence="2 3" key="1">
    <citation type="submission" date="2024-02" db="EMBL/GenBank/DDBJ databases">
        <title>Seven novel Bacillus-like species.</title>
        <authorList>
            <person name="Liu G."/>
        </authorList>
    </citation>
    <scope>NUCLEOTIDE SEQUENCE [LARGE SCALE GENOMIC DNA]</scope>
    <source>
        <strain evidence="2 3">FJAT-52054</strain>
    </source>
</reference>
<accession>A0ABZ2NJJ2</accession>
<organism evidence="2 3">
    <name type="scientific">Metabacillus sediminis</name>
    <dbReference type="NCBI Taxonomy" id="3117746"/>
    <lineage>
        <taxon>Bacteria</taxon>
        <taxon>Bacillati</taxon>
        <taxon>Bacillota</taxon>
        <taxon>Bacilli</taxon>
        <taxon>Bacillales</taxon>
        <taxon>Bacillaceae</taxon>
        <taxon>Metabacillus</taxon>
    </lineage>
</organism>
<name>A0ABZ2NJJ2_9BACI</name>
<keyword evidence="3" id="KW-1185">Reference proteome</keyword>
<dbReference type="InterPro" id="IPR042100">
    <property type="entry name" value="Bug_dom1"/>
</dbReference>
<dbReference type="Gene3D" id="3.40.190.10">
    <property type="entry name" value="Periplasmic binding protein-like II"/>
    <property type="match status" value="1"/>
</dbReference>
<dbReference type="PANTHER" id="PTHR42928:SF3">
    <property type="entry name" value="UPF0065 PROTEIN YFLP"/>
    <property type="match status" value="1"/>
</dbReference>
<evidence type="ECO:0000313" key="3">
    <source>
        <dbReference type="Proteomes" id="UP001377337"/>
    </source>
</evidence>